<name>G8YB13_PICSO</name>
<evidence type="ECO:0000313" key="4">
    <source>
        <dbReference type="Proteomes" id="UP000005222"/>
    </source>
</evidence>
<dbReference type="Proteomes" id="UP000005222">
    <property type="component" value="Chromosome K"/>
</dbReference>
<dbReference type="HOGENOM" id="CLU_1595163_0_0_1"/>
<dbReference type="EMBL" id="FO082049">
    <property type="protein sequence ID" value="CCE83677.1"/>
    <property type="molecule type" value="Genomic_DNA"/>
</dbReference>
<evidence type="ECO:0000256" key="1">
    <source>
        <dbReference type="SAM" id="MobiDB-lite"/>
    </source>
</evidence>
<dbReference type="Proteomes" id="UP000005222">
    <property type="component" value="Chromosome L"/>
</dbReference>
<proteinExistence type="predicted"/>
<keyword evidence="4" id="KW-1185">Reference proteome</keyword>
<feature type="region of interest" description="Disordered" evidence="1">
    <location>
        <begin position="1"/>
        <end position="22"/>
    </location>
</feature>
<dbReference type="InParanoid" id="G8YB13"/>
<organism evidence="2 4">
    <name type="scientific">Pichia sorbitophila (strain ATCC MYA-4447 / BCRC 22081 / CBS 7064 / NBRC 10061 / NRRL Y-12695)</name>
    <name type="common">Hybrid yeast</name>
    <dbReference type="NCBI Taxonomy" id="559304"/>
    <lineage>
        <taxon>Eukaryota</taxon>
        <taxon>Fungi</taxon>
        <taxon>Dikarya</taxon>
        <taxon>Ascomycota</taxon>
        <taxon>Saccharomycotina</taxon>
        <taxon>Pichiomycetes</taxon>
        <taxon>Debaryomycetaceae</taxon>
        <taxon>Millerozyma</taxon>
    </lineage>
</organism>
<evidence type="ECO:0000313" key="3">
    <source>
        <dbReference type="EMBL" id="CCE84708.1"/>
    </source>
</evidence>
<feature type="compositionally biased region" description="Basic and acidic residues" evidence="1">
    <location>
        <begin position="1"/>
        <end position="21"/>
    </location>
</feature>
<reference evidence="4" key="2">
    <citation type="journal article" date="2012" name="G3 (Bethesda)">
        <title>Pichia sorbitophila, an interspecies yeast hybrid reveals early steps of genome resolution following polyploidization.</title>
        <authorList>
            <person name="Leh Louis V."/>
            <person name="Despons L."/>
            <person name="Friedrich A."/>
            <person name="Martin T."/>
            <person name="Durrens P."/>
            <person name="Casaregola S."/>
            <person name="Neuveglise C."/>
            <person name="Fairhead C."/>
            <person name="Marck C."/>
            <person name="Cruz J.A."/>
            <person name="Straub M.L."/>
            <person name="Kugler V."/>
            <person name="Sacerdot C."/>
            <person name="Uzunov Z."/>
            <person name="Thierry A."/>
            <person name="Weiss S."/>
            <person name="Bleykasten C."/>
            <person name="De Montigny J."/>
            <person name="Jacques N."/>
            <person name="Jung P."/>
            <person name="Lemaire M."/>
            <person name="Mallet S."/>
            <person name="Morel G."/>
            <person name="Richard G.F."/>
            <person name="Sarkar A."/>
            <person name="Savel G."/>
            <person name="Schacherer J."/>
            <person name="Seret M.L."/>
            <person name="Talla E."/>
            <person name="Samson G."/>
            <person name="Jubin C."/>
            <person name="Poulain J."/>
            <person name="Vacherie B."/>
            <person name="Barbe V."/>
            <person name="Pelletier E."/>
            <person name="Sherman D.J."/>
            <person name="Westhof E."/>
            <person name="Weissenbach J."/>
            <person name="Baret P.V."/>
            <person name="Wincker P."/>
            <person name="Gaillardin C."/>
            <person name="Dujon B."/>
            <person name="Souciet J.L."/>
        </authorList>
    </citation>
    <scope>NUCLEOTIDE SEQUENCE [LARGE SCALE GENOMIC DNA]</scope>
    <source>
        <strain evidence="4">ATCC MYA-4447 / BCRC 22081 / CBS 7064 / NBRC 10061 / NRRL Y-12695</strain>
    </source>
</reference>
<dbReference type="AlphaFoldDB" id="G8YB13"/>
<reference evidence="2" key="1">
    <citation type="submission" date="2011-10" db="EMBL/GenBank/DDBJ databases">
        <authorList>
            <person name="Genoscope - CEA"/>
        </authorList>
    </citation>
    <scope>NUCLEOTIDE SEQUENCE</scope>
</reference>
<dbReference type="EMBL" id="FO082048">
    <property type="protein sequence ID" value="CCE84708.1"/>
    <property type="molecule type" value="Genomic_DNA"/>
</dbReference>
<feature type="compositionally biased region" description="Basic and acidic residues" evidence="1">
    <location>
        <begin position="131"/>
        <end position="146"/>
    </location>
</feature>
<evidence type="ECO:0000313" key="2">
    <source>
        <dbReference type="EMBL" id="CCE83677.1"/>
    </source>
</evidence>
<gene>
    <name evidence="2" type="primary">Piso0_004262</name>
    <name evidence="2" type="ORF">GNLVRS01_PISO0K13012g</name>
    <name evidence="3" type="ORF">GNLVRS01_PISO0L13013g</name>
</gene>
<feature type="region of interest" description="Disordered" evidence="1">
    <location>
        <begin position="119"/>
        <end position="167"/>
    </location>
</feature>
<accession>G8YB13</accession>
<protein>
    <submittedName>
        <fullName evidence="2">Piso0_004262 protein</fullName>
    </submittedName>
</protein>
<sequence length="167" mass="18306">MAENRGSKIDNDRKGRKKSSEKCICTQSAIGSVRWQQKGKQDCGQQEGFGQPGMGWSGCEQRSLGAPRGYDPVAAFRDVIAIMPIEPKADRKNPRYNPGFAGAEQRRRVRTIGLLLSRSETAAPSGAQDGDAQRWFELRPGYDRGHVRPSTPRCQDKPDSGGLCPAS</sequence>